<keyword evidence="4" id="KW-1185">Reference proteome</keyword>
<evidence type="ECO:0000256" key="3">
    <source>
        <dbReference type="SAM" id="MobiDB-lite"/>
    </source>
</evidence>
<name>A0A6P6JVH1_CARAU</name>
<proteinExistence type="predicted"/>
<sequence length="443" mass="47546">MSAQASLWTPPESSQVSVGSSQVPVDAPESSQGQVTVGLYEPSQITTNLPEPGHISAELPEPHHILSVVPSNALSACFIAVKETVTAVEPPEVVATAAEPSDAIYPLVSAMEATYEITACPVMATESYMTRLPLLCHRLHCGGPLLRPWAPVLSALPRRAPVPPAPPWIPALSALPWAPELSDLPWSLSAAVCFDRHVLIALVIKRLYVTRADVIWLCGQTAVMVSVVQGWMSRLLSPLWRRAQELDERREDPRFDGEAQIRQVQTGVVTHLCVDYGLIDHSVYFTSGEVLGGVVLCVGDSVQALAVRDGAHGHWIALRVERHKDAWDSAGSETLTLESDKLRPLIGTVTSCDRDGGYINQTTYFPRSALCEAIKAIPTISVISAAVLLALSQSPGPSPSTDLAHHPSPVPSPLLFLHVSPLGVLFFVFGTSLSPLLISPPGL</sequence>
<comment type="subcellular location">
    <subcellularLocation>
        <location evidence="1">Cytoplasm</location>
    </subcellularLocation>
</comment>
<evidence type="ECO:0000313" key="5">
    <source>
        <dbReference type="RefSeq" id="XP_026063112.1"/>
    </source>
</evidence>
<organism evidence="4 5">
    <name type="scientific">Carassius auratus</name>
    <name type="common">Goldfish</name>
    <dbReference type="NCBI Taxonomy" id="7957"/>
    <lineage>
        <taxon>Eukaryota</taxon>
        <taxon>Metazoa</taxon>
        <taxon>Chordata</taxon>
        <taxon>Craniata</taxon>
        <taxon>Vertebrata</taxon>
        <taxon>Euteleostomi</taxon>
        <taxon>Actinopterygii</taxon>
        <taxon>Neopterygii</taxon>
        <taxon>Teleostei</taxon>
        <taxon>Ostariophysi</taxon>
        <taxon>Cypriniformes</taxon>
        <taxon>Cyprinidae</taxon>
        <taxon>Cyprininae</taxon>
        <taxon>Carassius</taxon>
    </lineage>
</organism>
<dbReference type="GO" id="GO:0005737">
    <property type="term" value="C:cytoplasm"/>
    <property type="evidence" value="ECO:0007669"/>
    <property type="project" value="UniProtKB-SubCell"/>
</dbReference>
<accession>A0A6P6JVH1</accession>
<dbReference type="PANTHER" id="PTHR45418:SF1">
    <property type="entry name" value="CANCER_TESTIS ANTIGEN 55"/>
    <property type="match status" value="1"/>
</dbReference>
<dbReference type="RefSeq" id="XP_026063112.1">
    <property type="nucleotide sequence ID" value="XM_026207327.1"/>
</dbReference>
<gene>
    <name evidence="5" type="primary">LOC113046485</name>
</gene>
<dbReference type="OrthoDB" id="8936865at2759"/>
<feature type="region of interest" description="Disordered" evidence="3">
    <location>
        <begin position="1"/>
        <end position="33"/>
    </location>
</feature>
<keyword evidence="2" id="KW-0963">Cytoplasm</keyword>
<evidence type="ECO:0000256" key="1">
    <source>
        <dbReference type="ARBA" id="ARBA00004496"/>
    </source>
</evidence>
<reference evidence="5" key="1">
    <citation type="submission" date="2025-08" db="UniProtKB">
        <authorList>
            <consortium name="RefSeq"/>
        </authorList>
    </citation>
    <scope>IDENTIFICATION</scope>
    <source>
        <strain evidence="5">Wakin</strain>
        <tissue evidence="5">Muscle</tissue>
    </source>
</reference>
<evidence type="ECO:0000256" key="2">
    <source>
        <dbReference type="ARBA" id="ARBA00022490"/>
    </source>
</evidence>
<dbReference type="Proteomes" id="UP000515129">
    <property type="component" value="Chromosome 27"/>
</dbReference>
<dbReference type="PANTHER" id="PTHR45418">
    <property type="entry name" value="CANCER/TESTIS ANTIGEN 55"/>
    <property type="match status" value="1"/>
</dbReference>
<dbReference type="GeneID" id="113046485"/>
<evidence type="ECO:0000313" key="4">
    <source>
        <dbReference type="Proteomes" id="UP000515129"/>
    </source>
</evidence>
<dbReference type="AlphaFoldDB" id="A0A6P6JVH1"/>
<dbReference type="KEGG" id="caua:113046485"/>
<protein>
    <submittedName>
        <fullName evidence="5">Uncharacterized protein LOC113046485</fullName>
    </submittedName>
</protein>
<feature type="compositionally biased region" description="Low complexity" evidence="3">
    <location>
        <begin position="13"/>
        <end position="25"/>
    </location>
</feature>